<dbReference type="PANTHER" id="PTHR48467:SF1">
    <property type="entry name" value="GLUTAMATE SYNTHASE 1 [NADH], CHLOROPLASTIC-LIKE"/>
    <property type="match status" value="1"/>
</dbReference>
<dbReference type="EMBL" id="BRXE01000001">
    <property type="protein sequence ID" value="GLB80892.1"/>
    <property type="molecule type" value="Genomic_DNA"/>
</dbReference>
<dbReference type="PANTHER" id="PTHR48467">
    <property type="entry name" value="GLUTAMATE SYNTHASE 1 [NADH], CHLOROPLASTIC-LIKE"/>
    <property type="match status" value="1"/>
</dbReference>
<dbReference type="PROSITE" id="PS00198">
    <property type="entry name" value="4FE4S_FER_1"/>
    <property type="match status" value="1"/>
</dbReference>
<dbReference type="InterPro" id="IPR055275">
    <property type="entry name" value="Ferredox_Rdtase"/>
</dbReference>
<evidence type="ECO:0000313" key="10">
    <source>
        <dbReference type="EMBL" id="GLB80892.1"/>
    </source>
</evidence>
<evidence type="ECO:0000256" key="5">
    <source>
        <dbReference type="ARBA" id="ARBA00022857"/>
    </source>
</evidence>
<protein>
    <submittedName>
        <fullName evidence="11">Ferredoxin/ferredoxin--NADP reductase</fullName>
    </submittedName>
</protein>
<evidence type="ECO:0000256" key="8">
    <source>
        <dbReference type="ARBA" id="ARBA00023014"/>
    </source>
</evidence>
<dbReference type="Gene3D" id="3.50.50.60">
    <property type="entry name" value="FAD/NAD(P)-binding domain"/>
    <property type="match status" value="1"/>
</dbReference>
<keyword evidence="5" id="KW-0521">NADP</keyword>
<dbReference type="InterPro" id="IPR017896">
    <property type="entry name" value="4Fe4S_Fe-S-bd"/>
</dbReference>
<keyword evidence="4" id="KW-0274">FAD</keyword>
<dbReference type="InterPro" id="IPR036188">
    <property type="entry name" value="FAD/NAD-bd_sf"/>
</dbReference>
<gene>
    <name evidence="11" type="primary">fprB_2</name>
    <name evidence="11" type="ORF">Mkiyose1413_05790</name>
    <name evidence="10" type="ORF">SRL2020028_01480</name>
</gene>
<evidence type="ECO:0000256" key="2">
    <source>
        <dbReference type="ARBA" id="ARBA00022630"/>
    </source>
</evidence>
<accession>A0A9P3UW46</accession>
<organism evidence="11 12">
    <name type="scientific">Mycobacterium kiyosense</name>
    <dbReference type="NCBI Taxonomy" id="2871094"/>
    <lineage>
        <taxon>Bacteria</taxon>
        <taxon>Bacillati</taxon>
        <taxon>Actinomycetota</taxon>
        <taxon>Actinomycetes</taxon>
        <taxon>Mycobacteriales</taxon>
        <taxon>Mycobacteriaceae</taxon>
        <taxon>Mycobacterium</taxon>
    </lineage>
</organism>
<dbReference type="AlphaFoldDB" id="A0A9P3UW46"/>
<keyword evidence="8" id="KW-0411">Iron-sulfur</keyword>
<evidence type="ECO:0000313" key="11">
    <source>
        <dbReference type="EMBL" id="GLD28696.1"/>
    </source>
</evidence>
<keyword evidence="3" id="KW-0479">Metal-binding</keyword>
<dbReference type="Proteomes" id="UP001165663">
    <property type="component" value="Unassembled WGS sequence"/>
</dbReference>
<feature type="domain" description="4Fe-4S ferredoxin-type" evidence="9">
    <location>
        <begin position="37"/>
        <end position="66"/>
    </location>
</feature>
<dbReference type="Pfam" id="PF00037">
    <property type="entry name" value="Fer4"/>
    <property type="match status" value="1"/>
</dbReference>
<dbReference type="SUPFAM" id="SSF54862">
    <property type="entry name" value="4Fe-4S ferredoxins"/>
    <property type="match status" value="1"/>
</dbReference>
<dbReference type="GeneID" id="83627225"/>
<dbReference type="Gene3D" id="3.30.70.20">
    <property type="match status" value="1"/>
</dbReference>
<keyword evidence="12" id="KW-1185">Reference proteome</keyword>
<dbReference type="RefSeq" id="WP_238304856.1">
    <property type="nucleotide sequence ID" value="NZ_BRXE01000001.1"/>
</dbReference>
<keyword evidence="2" id="KW-0285">Flavoprotein</keyword>
<evidence type="ECO:0000256" key="6">
    <source>
        <dbReference type="ARBA" id="ARBA00023002"/>
    </source>
</evidence>
<evidence type="ECO:0000256" key="7">
    <source>
        <dbReference type="ARBA" id="ARBA00023004"/>
    </source>
</evidence>
<evidence type="ECO:0000256" key="3">
    <source>
        <dbReference type="ARBA" id="ARBA00022723"/>
    </source>
</evidence>
<dbReference type="PROSITE" id="PS51379">
    <property type="entry name" value="4FE4S_FER_2"/>
    <property type="match status" value="1"/>
</dbReference>
<name>A0A9P3UW46_9MYCO</name>
<dbReference type="GO" id="GO:0016491">
    <property type="term" value="F:oxidoreductase activity"/>
    <property type="evidence" value="ECO:0007669"/>
    <property type="project" value="UniProtKB-KW"/>
</dbReference>
<comment type="cofactor">
    <cofactor evidence="1">
        <name>FAD</name>
        <dbReference type="ChEBI" id="CHEBI:57692"/>
    </cofactor>
</comment>
<comment type="caution">
    <text evidence="11">The sequence shown here is derived from an EMBL/GenBank/DDBJ whole genome shotgun (WGS) entry which is preliminary data.</text>
</comment>
<reference evidence="11" key="1">
    <citation type="submission" date="2022-08" db="EMBL/GenBank/DDBJ databases">
        <title>Mycobacterium kiyosense sp. nov., scotochromogenic slow-glowing species isolated from respiratory specimens.</title>
        <authorList>
            <person name="Fukano H."/>
            <person name="Kazumi Y."/>
            <person name="Sakagami N."/>
            <person name="Ato M."/>
            <person name="Mitarai S."/>
            <person name="Hoshino Y."/>
        </authorList>
    </citation>
    <scope>NUCLEOTIDE SEQUENCE</scope>
    <source>
        <strain evidence="11">1413</strain>
        <strain evidence="10">SRL2020-028</strain>
    </source>
</reference>
<dbReference type="GO" id="GO:0051536">
    <property type="term" value="F:iron-sulfur cluster binding"/>
    <property type="evidence" value="ECO:0007669"/>
    <property type="project" value="UniProtKB-KW"/>
</dbReference>
<keyword evidence="7" id="KW-0408">Iron</keyword>
<evidence type="ECO:0000256" key="1">
    <source>
        <dbReference type="ARBA" id="ARBA00001974"/>
    </source>
</evidence>
<sequence length="552" mass="59887">MTHVITRGCCNDAACVSVCPVNCIHPTPDEPEYKNAEILYIDPRTCIDCGACVEVCPVDAIKRDVDVSPAERDYLALNARFFDGFTYPQPGFIESVRTPMSAARPDRLRLAVVGSGPAGVYAVEAALAATNGDADIHVFERLPVPWGLVRYGVAPDHQDTKRITRGLERILSAPQVSVHLNVEIGRHLSHDDLLRHHHAVIYAVGAPEDRRLDIAGEALPGSHSAADFVAWYNGHPDAAYRQFDLSHPRAVIFGNGNVALDAARILVSRIEELARSDIAEYALDALRHSGVEEVLVVGRRGHRQAAYTTPELLALSNTPGVDLLLDPTGLDGLSSETDSAKAEFVATLPHTGGQRTGNKRVILTFLSSPVRVLGTEQVTGVRLMRNHLSRNSAGAQVVDASGETYDVECGLVLRAIGYRGHSLDGLRCDDEMGTFLHDRGRVLDDDGSPLPGVYAAGWAKRGPSGVIGTNRSCAGETVAALIDDFSRGDLPEPPCSAAQLRQLLHERQPAMLDLASWRRVDLFERAQGRAVERPRIKLVDTEQMVDIGRSGR</sequence>
<dbReference type="Proteomes" id="UP001064782">
    <property type="component" value="Unassembled WGS sequence"/>
</dbReference>
<dbReference type="EMBL" id="BRZI01000002">
    <property type="protein sequence ID" value="GLD28696.1"/>
    <property type="molecule type" value="Genomic_DNA"/>
</dbReference>
<dbReference type="PRINTS" id="PR00419">
    <property type="entry name" value="ADXRDTASE"/>
</dbReference>
<dbReference type="Gene3D" id="3.40.50.720">
    <property type="entry name" value="NAD(P)-binding Rossmann-like Domain"/>
    <property type="match status" value="1"/>
</dbReference>
<dbReference type="SUPFAM" id="SSF51971">
    <property type="entry name" value="Nucleotide-binding domain"/>
    <property type="match status" value="1"/>
</dbReference>
<evidence type="ECO:0000313" key="12">
    <source>
        <dbReference type="Proteomes" id="UP001064782"/>
    </source>
</evidence>
<evidence type="ECO:0000259" key="9">
    <source>
        <dbReference type="PROSITE" id="PS51379"/>
    </source>
</evidence>
<dbReference type="GO" id="GO:0046872">
    <property type="term" value="F:metal ion binding"/>
    <property type="evidence" value="ECO:0007669"/>
    <property type="project" value="UniProtKB-KW"/>
</dbReference>
<proteinExistence type="predicted"/>
<keyword evidence="6" id="KW-0560">Oxidoreductase</keyword>
<dbReference type="InterPro" id="IPR017900">
    <property type="entry name" value="4Fe4S_Fe_S_CS"/>
</dbReference>
<evidence type="ECO:0000256" key="4">
    <source>
        <dbReference type="ARBA" id="ARBA00022827"/>
    </source>
</evidence>